<dbReference type="EMBL" id="JAVLET010000009">
    <property type="protein sequence ID" value="KAL0467531.1"/>
    <property type="molecule type" value="Genomic_DNA"/>
</dbReference>
<sequence>MEFNIERARSKRSGLCEDRGDPTRRTKRVDRTGFRGNLHYVSSRNDNPRRRQQVINTVEREIAVRSTPDHIQLVLFCDASVDHKDLPALPGGYAVVFNEHCPGQFHHERKVVMGWHMPHIIDNMIGEAIAIAQAIQVAGKRLRAAHLASRYTRAATVKVFTDGNQVLEHIDGRAAIKGFRQETYPKAIRLVCEQSHELGCIPGLDVKLDLFWVPGHAGVRRNIASMPAAVFPPLQQDLKEETRRTMSSSFHHHNRQCQPSHHAHLGRDYLPFPSSALSERAAGSLVSTSTLLSPNSGYTGETVAVATVKRMAAAADTIPVVADIASAAEDTSGATKNTTPAEEEHVSAAGEEMAALDVAGDDGLIQLEVDIQLLGELEEGLRRELREDVKVDILKQFRLVIENKAESG</sequence>
<evidence type="ECO:0000313" key="2">
    <source>
        <dbReference type="EMBL" id="KAL0467531.1"/>
    </source>
</evidence>
<evidence type="ECO:0000313" key="3">
    <source>
        <dbReference type="Proteomes" id="UP001451303"/>
    </source>
</evidence>
<dbReference type="Gene3D" id="3.30.420.10">
    <property type="entry name" value="Ribonuclease H-like superfamily/Ribonuclease H"/>
    <property type="match status" value="1"/>
</dbReference>
<proteinExistence type="predicted"/>
<dbReference type="InterPro" id="IPR012337">
    <property type="entry name" value="RNaseH-like_sf"/>
</dbReference>
<evidence type="ECO:0000256" key="1">
    <source>
        <dbReference type="SAM" id="MobiDB-lite"/>
    </source>
</evidence>
<reference evidence="2 3" key="1">
    <citation type="submission" date="2023-09" db="EMBL/GenBank/DDBJ databases">
        <title>Multi-omics analysis of a traditional fermented food reveals byproduct-associated fungal strains for waste-to-food upcycling.</title>
        <authorList>
            <consortium name="Lawrence Berkeley National Laboratory"/>
            <person name="Rekdal V.M."/>
            <person name="Villalobos-Escobedo J.M."/>
            <person name="Rodriguez-Valeron N."/>
            <person name="Garcia M.O."/>
            <person name="Vasquez D.P."/>
            <person name="Damayanti I."/>
            <person name="Sorensen P.M."/>
            <person name="Baidoo E.E."/>
            <person name="De Carvalho A.C."/>
            <person name="Riley R."/>
            <person name="Lipzen A."/>
            <person name="He G."/>
            <person name="Yan M."/>
            <person name="Haridas S."/>
            <person name="Daum C."/>
            <person name="Yoshinaga Y."/>
            <person name="Ng V."/>
            <person name="Grigoriev I.V."/>
            <person name="Munk R."/>
            <person name="Nuraida L."/>
            <person name="Wijaya C.H."/>
            <person name="Morales P.-C."/>
            <person name="Keasling J.D."/>
        </authorList>
    </citation>
    <scope>NUCLEOTIDE SEQUENCE [LARGE SCALE GENOMIC DNA]</scope>
    <source>
        <strain evidence="2 3">FGSC 2613</strain>
    </source>
</reference>
<gene>
    <name evidence="2" type="ORF">QR685DRAFT_574330</name>
</gene>
<organism evidence="2 3">
    <name type="scientific">Neurospora intermedia</name>
    <dbReference type="NCBI Taxonomy" id="5142"/>
    <lineage>
        <taxon>Eukaryota</taxon>
        <taxon>Fungi</taxon>
        <taxon>Dikarya</taxon>
        <taxon>Ascomycota</taxon>
        <taxon>Pezizomycotina</taxon>
        <taxon>Sordariomycetes</taxon>
        <taxon>Sordariomycetidae</taxon>
        <taxon>Sordariales</taxon>
        <taxon>Sordariaceae</taxon>
        <taxon>Neurospora</taxon>
    </lineage>
</organism>
<keyword evidence="3" id="KW-1185">Reference proteome</keyword>
<dbReference type="SUPFAM" id="SSF53098">
    <property type="entry name" value="Ribonuclease H-like"/>
    <property type="match status" value="1"/>
</dbReference>
<evidence type="ECO:0008006" key="4">
    <source>
        <dbReference type="Google" id="ProtNLM"/>
    </source>
</evidence>
<dbReference type="InterPro" id="IPR036397">
    <property type="entry name" value="RNaseH_sf"/>
</dbReference>
<comment type="caution">
    <text evidence="2">The sequence shown here is derived from an EMBL/GenBank/DDBJ whole genome shotgun (WGS) entry which is preliminary data.</text>
</comment>
<dbReference type="Proteomes" id="UP001451303">
    <property type="component" value="Unassembled WGS sequence"/>
</dbReference>
<feature type="compositionally biased region" description="Basic and acidic residues" evidence="1">
    <location>
        <begin position="1"/>
        <end position="33"/>
    </location>
</feature>
<protein>
    <recommendedName>
        <fullName evidence="4">RNase H type-1 domain-containing protein</fullName>
    </recommendedName>
</protein>
<feature type="region of interest" description="Disordered" evidence="1">
    <location>
        <begin position="1"/>
        <end position="47"/>
    </location>
</feature>
<name>A0ABR3D4A5_NEUIN</name>
<accession>A0ABR3D4A5</accession>